<organism evidence="2 3">
    <name type="scientific">Babesia divergens</name>
    <dbReference type="NCBI Taxonomy" id="32595"/>
    <lineage>
        <taxon>Eukaryota</taxon>
        <taxon>Sar</taxon>
        <taxon>Alveolata</taxon>
        <taxon>Apicomplexa</taxon>
        <taxon>Aconoidasida</taxon>
        <taxon>Piroplasmida</taxon>
        <taxon>Babesiidae</taxon>
        <taxon>Babesia</taxon>
    </lineage>
</organism>
<feature type="region of interest" description="Disordered" evidence="1">
    <location>
        <begin position="1"/>
        <end position="45"/>
    </location>
</feature>
<protein>
    <recommendedName>
        <fullName evidence="4">Coiled-coil domain-containing protein 86</fullName>
    </recommendedName>
</protein>
<evidence type="ECO:0000256" key="1">
    <source>
        <dbReference type="SAM" id="MobiDB-lite"/>
    </source>
</evidence>
<sequence length="134" mass="15063">MVAAADSLSIKGTPLSGRPWKKEARPKRALSKSGGTKSAEERNRQKWLAAQAFKSSMKEVAAEASEAVKQAREARKIRSQKIKQKREKQQANEIRSAGNNVVVVNNKKVSKMSKKARRKLMKMTPEMMNLIKQK</sequence>
<evidence type="ECO:0008006" key="4">
    <source>
        <dbReference type="Google" id="ProtNLM"/>
    </source>
</evidence>
<evidence type="ECO:0000313" key="2">
    <source>
        <dbReference type="EMBL" id="KAK1937236.1"/>
    </source>
</evidence>
<keyword evidence="3" id="KW-1185">Reference proteome</keyword>
<accession>A0AAD9LI45</accession>
<comment type="caution">
    <text evidence="2">The sequence shown here is derived from an EMBL/GenBank/DDBJ whole genome shotgun (WGS) entry which is preliminary data.</text>
</comment>
<name>A0AAD9LI45_BABDI</name>
<dbReference type="AlphaFoldDB" id="A0AAD9LI45"/>
<evidence type="ECO:0000313" key="3">
    <source>
        <dbReference type="Proteomes" id="UP001195914"/>
    </source>
</evidence>
<gene>
    <name evidence="2" type="ORF">X943_000351</name>
</gene>
<reference evidence="2" key="2">
    <citation type="submission" date="2021-05" db="EMBL/GenBank/DDBJ databases">
        <authorList>
            <person name="Pain A."/>
        </authorList>
    </citation>
    <scope>NUCLEOTIDE SEQUENCE</scope>
    <source>
        <strain evidence="2">1802A</strain>
    </source>
</reference>
<proteinExistence type="predicted"/>
<dbReference type="Proteomes" id="UP001195914">
    <property type="component" value="Unassembled WGS sequence"/>
</dbReference>
<dbReference type="EMBL" id="JAHBMH010000033">
    <property type="protein sequence ID" value="KAK1937236.1"/>
    <property type="molecule type" value="Genomic_DNA"/>
</dbReference>
<reference evidence="2" key="1">
    <citation type="journal article" date="2014" name="Nucleic Acids Res.">
        <title>The evolutionary dynamics of variant antigen genes in Babesia reveal a history of genomic innovation underlying host-parasite interaction.</title>
        <authorList>
            <person name="Jackson A.P."/>
            <person name="Otto T.D."/>
            <person name="Darby A."/>
            <person name="Ramaprasad A."/>
            <person name="Xia D."/>
            <person name="Echaide I.E."/>
            <person name="Farber M."/>
            <person name="Gahlot S."/>
            <person name="Gamble J."/>
            <person name="Gupta D."/>
            <person name="Gupta Y."/>
            <person name="Jackson L."/>
            <person name="Malandrin L."/>
            <person name="Malas T.B."/>
            <person name="Moussa E."/>
            <person name="Nair M."/>
            <person name="Reid A.J."/>
            <person name="Sanders M."/>
            <person name="Sharma J."/>
            <person name="Tracey A."/>
            <person name="Quail M.A."/>
            <person name="Weir W."/>
            <person name="Wastling J.M."/>
            <person name="Hall N."/>
            <person name="Willadsen P."/>
            <person name="Lingelbach K."/>
            <person name="Shiels B."/>
            <person name="Tait A."/>
            <person name="Berriman M."/>
            <person name="Allred D.R."/>
            <person name="Pain A."/>
        </authorList>
    </citation>
    <scope>NUCLEOTIDE SEQUENCE</scope>
    <source>
        <strain evidence="2">1802A</strain>
    </source>
</reference>